<protein>
    <recommendedName>
        <fullName evidence="6">Iron-sulfur cluster carrier protein</fullName>
    </recommendedName>
</protein>
<evidence type="ECO:0000256" key="3">
    <source>
        <dbReference type="ARBA" id="ARBA00022840"/>
    </source>
</evidence>
<keyword evidence="8" id="KW-1185">Reference proteome</keyword>
<dbReference type="GO" id="GO:0016226">
    <property type="term" value="P:iron-sulfur cluster assembly"/>
    <property type="evidence" value="ECO:0007669"/>
    <property type="project" value="InterPro"/>
</dbReference>
<dbReference type="InterPro" id="IPR019591">
    <property type="entry name" value="Mrp/NBP35_ATP-bd"/>
</dbReference>
<dbReference type="InterPro" id="IPR044304">
    <property type="entry name" value="NUBPL-like"/>
</dbReference>
<evidence type="ECO:0000256" key="2">
    <source>
        <dbReference type="ARBA" id="ARBA00022741"/>
    </source>
</evidence>
<dbReference type="GO" id="GO:0046872">
    <property type="term" value="F:metal ion binding"/>
    <property type="evidence" value="ECO:0007669"/>
    <property type="project" value="UniProtKB-KW"/>
</dbReference>
<keyword evidence="6" id="KW-0378">Hydrolase</keyword>
<dbReference type="GO" id="GO:0051539">
    <property type="term" value="F:4 iron, 4 sulfur cluster binding"/>
    <property type="evidence" value="ECO:0007669"/>
    <property type="project" value="TreeGrafter"/>
</dbReference>
<keyword evidence="5 6" id="KW-0411">Iron-sulfur</keyword>
<evidence type="ECO:0000256" key="5">
    <source>
        <dbReference type="ARBA" id="ARBA00023014"/>
    </source>
</evidence>
<dbReference type="Pfam" id="PF10609">
    <property type="entry name" value="ParA"/>
    <property type="match status" value="1"/>
</dbReference>
<dbReference type="GO" id="GO:0016887">
    <property type="term" value="F:ATP hydrolysis activity"/>
    <property type="evidence" value="ECO:0007669"/>
    <property type="project" value="UniProtKB-UniRule"/>
</dbReference>
<dbReference type="Pfam" id="PF02579">
    <property type="entry name" value="Nitro_FeMo-Co"/>
    <property type="match status" value="1"/>
</dbReference>
<dbReference type="EMBL" id="AP023367">
    <property type="protein sequence ID" value="BCJ92758.1"/>
    <property type="molecule type" value="Genomic_DNA"/>
</dbReference>
<dbReference type="Gene3D" id="3.40.50.300">
    <property type="entry name" value="P-loop containing nucleotide triphosphate hydrolases"/>
    <property type="match status" value="1"/>
</dbReference>
<sequence>MKLPNPAVVITVVRNVSGEETRLRRKYKENYYMERKTKNMSETYESQSSCSSDCSSCGAECSSRTGSKEDFFVPLNQYSRVKKVIGIVSGKGGVGKSFITSYMSVLMNRKGYKTAILDADITGPSIPKAFGIHSKAQGNELGIFPATTKTGIKVMSVNLLLETEDTPVIWRGPVIAGTVKQFWSEVLWEEVDYMFVDMPPGTGDVPLTVFQSLPVDGLIIVTSPQELVSMIVAKAVNMATAMNIPILGLVENYSYISCGNCGEKISVFGTSHIEENAKKYNLKVLGKLPIDPAIAAAIDGERVEELSGSWLDTAADILENEHPVRDTKEVQESGTYKIAVTTDEKNNVFQHFGKSERFTIYEFNGKELISKATITSNGKGHEELVVFLANQKVKVLICGGIGMGAMEGLMAAGVLVIPGTSGDVDVAVASYLDGSLADRNEPTCNHSHEDGEGCKGECHCHEE</sequence>
<comment type="subunit">
    <text evidence="6">Homodimer.</text>
</comment>
<dbReference type="PANTHER" id="PTHR42961:SF2">
    <property type="entry name" value="IRON-SULFUR PROTEIN NUBPL"/>
    <property type="match status" value="1"/>
</dbReference>
<keyword evidence="4 6" id="KW-0408">Iron</keyword>
<dbReference type="SUPFAM" id="SSF53146">
    <property type="entry name" value="Nitrogenase accessory factor-like"/>
    <property type="match status" value="1"/>
</dbReference>
<evidence type="ECO:0000313" key="8">
    <source>
        <dbReference type="Proteomes" id="UP000515561"/>
    </source>
</evidence>
<dbReference type="InterPro" id="IPR033756">
    <property type="entry name" value="YlxH/NBP35"/>
</dbReference>
<dbReference type="InterPro" id="IPR003731">
    <property type="entry name" value="Di-Nase_FeMo-co_biosynth"/>
</dbReference>
<name>A0A6S6R199_9FIRM</name>
<dbReference type="InterPro" id="IPR036105">
    <property type="entry name" value="DiNase_FeMo-co_biosyn_sf"/>
</dbReference>
<gene>
    <name evidence="7" type="ORF">acsn021_03270</name>
</gene>
<dbReference type="InterPro" id="IPR027417">
    <property type="entry name" value="P-loop_NTPase"/>
</dbReference>
<feature type="binding site" evidence="6">
    <location>
        <begin position="90"/>
        <end position="97"/>
    </location>
    <ligand>
        <name>ATP</name>
        <dbReference type="ChEBI" id="CHEBI:30616"/>
    </ligand>
</feature>
<comment type="similarity">
    <text evidence="6">Belongs to the Mrp/NBP35 ATP-binding proteins family.</text>
</comment>
<dbReference type="Proteomes" id="UP000515561">
    <property type="component" value="Chromosome"/>
</dbReference>
<keyword evidence="1 6" id="KW-0479">Metal-binding</keyword>
<keyword evidence="2 6" id="KW-0547">Nucleotide-binding</keyword>
<dbReference type="CDD" id="cd02037">
    <property type="entry name" value="Mrp_NBP35"/>
    <property type="match status" value="1"/>
</dbReference>
<comment type="function">
    <text evidence="6">Binds and transfers iron-sulfur (Fe-S) clusters to target apoproteins. Can hydrolyze ATP.</text>
</comment>
<dbReference type="KEGG" id="acel:acsn021_03270"/>
<dbReference type="FunFam" id="3.40.50.300:FF:001119">
    <property type="entry name" value="Iron-sulfur cluster carrier protein"/>
    <property type="match status" value="1"/>
</dbReference>
<evidence type="ECO:0000256" key="1">
    <source>
        <dbReference type="ARBA" id="ARBA00022723"/>
    </source>
</evidence>
<organism evidence="7 8">
    <name type="scientific">Anaerocolumna cellulosilytica</name>
    <dbReference type="NCBI Taxonomy" id="433286"/>
    <lineage>
        <taxon>Bacteria</taxon>
        <taxon>Bacillati</taxon>
        <taxon>Bacillota</taxon>
        <taxon>Clostridia</taxon>
        <taxon>Lachnospirales</taxon>
        <taxon>Lachnospiraceae</taxon>
        <taxon>Anaerocolumna</taxon>
    </lineage>
</organism>
<dbReference type="HAMAP" id="MF_02040">
    <property type="entry name" value="Mrp_NBP35"/>
    <property type="match status" value="1"/>
</dbReference>
<dbReference type="CDD" id="cd00851">
    <property type="entry name" value="MTH1175"/>
    <property type="match status" value="1"/>
</dbReference>
<dbReference type="Gene3D" id="3.30.420.130">
    <property type="entry name" value="Dinitrogenase iron-molybdenum cofactor biosynthesis domain"/>
    <property type="match status" value="1"/>
</dbReference>
<evidence type="ECO:0000256" key="6">
    <source>
        <dbReference type="HAMAP-Rule" id="MF_02040"/>
    </source>
</evidence>
<proteinExistence type="inferred from homology"/>
<evidence type="ECO:0000313" key="7">
    <source>
        <dbReference type="EMBL" id="BCJ92758.1"/>
    </source>
</evidence>
<evidence type="ECO:0000256" key="4">
    <source>
        <dbReference type="ARBA" id="ARBA00023004"/>
    </source>
</evidence>
<dbReference type="GO" id="GO:0140663">
    <property type="term" value="F:ATP-dependent FeS chaperone activity"/>
    <property type="evidence" value="ECO:0007669"/>
    <property type="project" value="InterPro"/>
</dbReference>
<dbReference type="SUPFAM" id="SSF52540">
    <property type="entry name" value="P-loop containing nucleoside triphosphate hydrolases"/>
    <property type="match status" value="1"/>
</dbReference>
<dbReference type="GO" id="GO:0005524">
    <property type="term" value="F:ATP binding"/>
    <property type="evidence" value="ECO:0007669"/>
    <property type="project" value="UniProtKB-UniRule"/>
</dbReference>
<reference evidence="7 8" key="1">
    <citation type="journal article" date="2016" name="Int. J. Syst. Evol. Microbiol.">
        <title>Descriptions of Anaerotaenia torta gen. nov., sp. nov. and Anaerocolumna cellulosilytica gen. nov., sp. nov. isolated from a methanogenic reactor of cattle waste.</title>
        <authorList>
            <person name="Uek A."/>
            <person name="Ohtaki Y."/>
            <person name="Kaku N."/>
            <person name="Ueki K."/>
        </authorList>
    </citation>
    <scope>NUCLEOTIDE SEQUENCE [LARGE SCALE GENOMIC DNA]</scope>
    <source>
        <strain evidence="7 8">SN021</strain>
    </source>
</reference>
<dbReference type="AlphaFoldDB" id="A0A6S6R199"/>
<keyword evidence="3 6" id="KW-0067">ATP-binding</keyword>
<dbReference type="InterPro" id="IPR033913">
    <property type="entry name" value="MTH1175_dom"/>
</dbReference>
<dbReference type="PANTHER" id="PTHR42961">
    <property type="entry name" value="IRON-SULFUR PROTEIN NUBPL"/>
    <property type="match status" value="1"/>
</dbReference>
<accession>A0A6S6R199</accession>